<comment type="caution">
    <text evidence="2">The sequence shown here is derived from an EMBL/GenBank/DDBJ whole genome shotgun (WGS) entry which is preliminary data.</text>
</comment>
<dbReference type="Proteomes" id="UP000317366">
    <property type="component" value="Unassembled WGS sequence"/>
</dbReference>
<gene>
    <name evidence="1" type="ORF">E6K74_05500</name>
    <name evidence="2" type="ORF">E6K77_08655</name>
</gene>
<evidence type="ECO:0000313" key="2">
    <source>
        <dbReference type="EMBL" id="TMQ61988.1"/>
    </source>
</evidence>
<evidence type="ECO:0000313" key="3">
    <source>
        <dbReference type="Proteomes" id="UP000317366"/>
    </source>
</evidence>
<dbReference type="Proteomes" id="UP000319829">
    <property type="component" value="Unassembled WGS sequence"/>
</dbReference>
<dbReference type="AlphaFoldDB" id="A0A538TEE5"/>
<evidence type="ECO:0000313" key="1">
    <source>
        <dbReference type="EMBL" id="TMQ54632.1"/>
    </source>
</evidence>
<sequence length="187" mass="20098">MPTKSVLVNRSPVLTLWASIVAERLGYARPTALTLGKAVAGLNAQSKGRRLGIYEEGPATSPGRTPKKSSKAVSGTVLLLGRAVPVVKAPEGLLAAANNRIESPDSVRRYLEQKFGAALAEVEAAMRALAKAYPPQRLESIGFSLYEEFRPEVPRGVKGWGAKGRLDLNRLRELARSARTTNHEQGG</sequence>
<dbReference type="EMBL" id="VBOU01000061">
    <property type="protein sequence ID" value="TMQ54632.1"/>
    <property type="molecule type" value="Genomic_DNA"/>
</dbReference>
<protein>
    <submittedName>
        <fullName evidence="2">Uncharacterized protein</fullName>
    </submittedName>
</protein>
<name>A0A538TEE5_UNCEI</name>
<reference evidence="3 4" key="1">
    <citation type="journal article" date="2019" name="Nat. Microbiol.">
        <title>Mediterranean grassland soil C-N compound turnover is dependent on rainfall and depth, and is mediated by genomically divergent microorganisms.</title>
        <authorList>
            <person name="Diamond S."/>
            <person name="Andeer P.F."/>
            <person name="Li Z."/>
            <person name="Crits-Christoph A."/>
            <person name="Burstein D."/>
            <person name="Anantharaman K."/>
            <person name="Lane K.R."/>
            <person name="Thomas B.C."/>
            <person name="Pan C."/>
            <person name="Northen T.R."/>
            <person name="Banfield J.F."/>
        </authorList>
    </citation>
    <scope>NUCLEOTIDE SEQUENCE [LARGE SCALE GENOMIC DNA]</scope>
    <source>
        <strain evidence="1">WS_4</strain>
        <strain evidence="2">WS_7</strain>
    </source>
</reference>
<proteinExistence type="predicted"/>
<accession>A0A538TEE5</accession>
<dbReference type="EMBL" id="VBOX01000087">
    <property type="protein sequence ID" value="TMQ61988.1"/>
    <property type="molecule type" value="Genomic_DNA"/>
</dbReference>
<evidence type="ECO:0000313" key="4">
    <source>
        <dbReference type="Proteomes" id="UP000319829"/>
    </source>
</evidence>
<organism evidence="2 3">
    <name type="scientific">Eiseniibacteriota bacterium</name>
    <dbReference type="NCBI Taxonomy" id="2212470"/>
    <lineage>
        <taxon>Bacteria</taxon>
        <taxon>Candidatus Eiseniibacteriota</taxon>
    </lineage>
</organism>